<dbReference type="GO" id="GO:0016740">
    <property type="term" value="F:transferase activity"/>
    <property type="evidence" value="ECO:0007669"/>
    <property type="project" value="TreeGrafter"/>
</dbReference>
<name>A0A328PJJ5_9EURY</name>
<protein>
    <submittedName>
        <fullName evidence="2">MBL fold metallo-hydrolase</fullName>
    </submittedName>
</protein>
<dbReference type="Proteomes" id="UP000249782">
    <property type="component" value="Unassembled WGS sequence"/>
</dbReference>
<evidence type="ECO:0000313" key="2">
    <source>
        <dbReference type="EMBL" id="RAO79494.1"/>
    </source>
</evidence>
<keyword evidence="2" id="KW-0378">Hydrolase</keyword>
<dbReference type="RefSeq" id="WP_112093323.1">
    <property type="nucleotide sequence ID" value="NZ_QLOE01000002.1"/>
</dbReference>
<accession>A0A328PJJ5</accession>
<dbReference type="InterPro" id="IPR001279">
    <property type="entry name" value="Metallo-B-lactamas"/>
</dbReference>
<dbReference type="Pfam" id="PF00753">
    <property type="entry name" value="Lactamase_B"/>
    <property type="match status" value="1"/>
</dbReference>
<dbReference type="PANTHER" id="PTHR13754:SF13">
    <property type="entry name" value="METALLO-BETA-LACTAMASE SUPERFAMILY PROTEIN (AFU_ORTHOLOGUE AFUA_3G07630)"/>
    <property type="match status" value="1"/>
</dbReference>
<dbReference type="Gene3D" id="3.60.15.10">
    <property type="entry name" value="Ribonuclease Z/Hydroxyacylglutathione hydrolase-like"/>
    <property type="match status" value="1"/>
</dbReference>
<evidence type="ECO:0000313" key="3">
    <source>
        <dbReference type="Proteomes" id="UP000249782"/>
    </source>
</evidence>
<proteinExistence type="predicted"/>
<organism evidence="2 3">
    <name type="scientific">Methanothermobacter tenebrarum</name>
    <dbReference type="NCBI Taxonomy" id="680118"/>
    <lineage>
        <taxon>Archaea</taxon>
        <taxon>Methanobacteriati</taxon>
        <taxon>Methanobacteriota</taxon>
        <taxon>Methanomada group</taxon>
        <taxon>Methanobacteria</taxon>
        <taxon>Methanobacteriales</taxon>
        <taxon>Methanobacteriaceae</taxon>
        <taxon>Methanothermobacter</taxon>
    </lineage>
</organism>
<dbReference type="AlphaFoldDB" id="A0A328PJJ5"/>
<dbReference type="InterPro" id="IPR052926">
    <property type="entry name" value="Metallo-beta-lactamase_dom"/>
</dbReference>
<dbReference type="GO" id="GO:0016787">
    <property type="term" value="F:hydrolase activity"/>
    <property type="evidence" value="ECO:0007669"/>
    <property type="project" value="UniProtKB-KW"/>
</dbReference>
<evidence type="ECO:0000259" key="1">
    <source>
        <dbReference type="Pfam" id="PF00753"/>
    </source>
</evidence>
<keyword evidence="3" id="KW-1185">Reference proteome</keyword>
<comment type="caution">
    <text evidence="2">The sequence shown here is derived from an EMBL/GenBank/DDBJ whole genome shotgun (WGS) entry which is preliminary data.</text>
</comment>
<dbReference type="SUPFAM" id="SSF56281">
    <property type="entry name" value="Metallo-hydrolase/oxidoreductase"/>
    <property type="match status" value="1"/>
</dbReference>
<dbReference type="CDD" id="cd07713">
    <property type="entry name" value="DHPS-like_MBL-fold"/>
    <property type="match status" value="1"/>
</dbReference>
<dbReference type="InterPro" id="IPR036866">
    <property type="entry name" value="RibonucZ/Hydroxyglut_hydro"/>
</dbReference>
<reference evidence="2 3" key="1">
    <citation type="submission" date="2018-06" db="EMBL/GenBank/DDBJ databases">
        <title>Draft genome sequence of hyperthermophilic methanogen Methanothermobacter tenebrarum sp. MCM-B 1447.</title>
        <authorList>
            <person name="Pore S.D."/>
            <person name="Dagar S."/>
            <person name="Dhakephalkar P.K."/>
        </authorList>
    </citation>
    <scope>NUCLEOTIDE SEQUENCE [LARGE SCALE GENOMIC DNA]</scope>
    <source>
        <strain evidence="2 3">MCM B 1447</strain>
    </source>
</reference>
<feature type="domain" description="Metallo-beta-lactamase" evidence="1">
    <location>
        <begin position="27"/>
        <end position="138"/>
    </location>
</feature>
<sequence length="260" mass="29255">MKITCLIEDNGPGQFKVEHGLSLHIDQFNLLFDMGQSHSFIENAQELGISISKVQCAIISHGHYDHGGGLAHFLEENNSANIYIGNGAFSKRYADDNGSWRYIGLDRRLSDNPRIKSLKGDTTLFIGCDILVDIRDFFSPPIGNRKLYRISEDGVVKDDFRDEIVLIMESEDGLIVLTGCSHRGILNIIETIKRKYGKPIKALIGGFHIEAKEALNLLEPFKNIKEIYTGHCTSKEAYNILKENLENIKPLHTGTQIKIR</sequence>
<gene>
    <name evidence="2" type="ORF">DPC56_01560</name>
</gene>
<dbReference type="InterPro" id="IPR041712">
    <property type="entry name" value="DHPS-like_MBL-fold"/>
</dbReference>
<dbReference type="PANTHER" id="PTHR13754">
    <property type="entry name" value="METALLO-BETA-LACTAMASE SUPERFAMILY PROTEIN"/>
    <property type="match status" value="1"/>
</dbReference>
<dbReference type="OrthoDB" id="7773at2157"/>
<dbReference type="EMBL" id="QLOE01000002">
    <property type="protein sequence ID" value="RAO79494.1"/>
    <property type="molecule type" value="Genomic_DNA"/>
</dbReference>